<dbReference type="GO" id="GO:0016787">
    <property type="term" value="F:hydrolase activity"/>
    <property type="evidence" value="ECO:0007669"/>
    <property type="project" value="UniProtKB-KW"/>
</dbReference>
<reference evidence="3" key="1">
    <citation type="journal article" date="2019" name="Int. J. Syst. Evol. Microbiol.">
        <title>The Global Catalogue of Microorganisms (GCM) 10K type strain sequencing project: providing services to taxonomists for standard genome sequencing and annotation.</title>
        <authorList>
            <consortium name="The Broad Institute Genomics Platform"/>
            <consortium name="The Broad Institute Genome Sequencing Center for Infectious Disease"/>
            <person name="Wu L."/>
            <person name="Ma J."/>
        </authorList>
    </citation>
    <scope>NUCLEOTIDE SEQUENCE [LARGE SCALE GENOMIC DNA]</scope>
    <source>
        <strain evidence="3">JCM 17666</strain>
    </source>
</reference>
<evidence type="ECO:0000313" key="3">
    <source>
        <dbReference type="Proteomes" id="UP001501671"/>
    </source>
</evidence>
<keyword evidence="3" id="KW-1185">Reference proteome</keyword>
<dbReference type="InterPro" id="IPR026888">
    <property type="entry name" value="AcetylCoA_hyd_C"/>
</dbReference>
<dbReference type="Pfam" id="PF13336">
    <property type="entry name" value="AcetylCoA_hyd_C"/>
    <property type="match status" value="1"/>
</dbReference>
<dbReference type="PANTHER" id="PTHR21432:SF20">
    <property type="entry name" value="ACETYL-COA HYDROLASE"/>
    <property type="match status" value="1"/>
</dbReference>
<dbReference type="Gene3D" id="3.40.1080.10">
    <property type="entry name" value="Glutaconate Coenzyme A-transferase"/>
    <property type="match status" value="1"/>
</dbReference>
<dbReference type="Gene3D" id="3.40.1080.20">
    <property type="entry name" value="Acetyl-CoA hydrolase/transferase C-terminal domain"/>
    <property type="match status" value="1"/>
</dbReference>
<keyword evidence="2" id="KW-0378">Hydrolase</keyword>
<dbReference type="SUPFAM" id="SSF100950">
    <property type="entry name" value="NagB/RpiA/CoA transferase-like"/>
    <property type="match status" value="2"/>
</dbReference>
<dbReference type="EMBL" id="BAABFO010000022">
    <property type="protein sequence ID" value="GAA4339598.1"/>
    <property type="molecule type" value="Genomic_DNA"/>
</dbReference>
<feature type="domain" description="Acetyl-CoA hydrolase/transferase C-terminal" evidence="1">
    <location>
        <begin position="272"/>
        <end position="422"/>
    </location>
</feature>
<name>A0ABP8HIC4_9BURK</name>
<organism evidence="2 3">
    <name type="scientific">Pigmentiphaga soli</name>
    <dbReference type="NCBI Taxonomy" id="1007095"/>
    <lineage>
        <taxon>Bacteria</taxon>
        <taxon>Pseudomonadati</taxon>
        <taxon>Pseudomonadota</taxon>
        <taxon>Betaproteobacteria</taxon>
        <taxon>Burkholderiales</taxon>
        <taxon>Alcaligenaceae</taxon>
        <taxon>Pigmentiphaga</taxon>
    </lineage>
</organism>
<comment type="caution">
    <text evidence="2">The sequence shown here is derived from an EMBL/GenBank/DDBJ whole genome shotgun (WGS) entry which is preliminary data.</text>
</comment>
<dbReference type="Gene3D" id="3.30.750.70">
    <property type="entry name" value="4-hydroxybutyrate coenzyme like domains"/>
    <property type="match status" value="1"/>
</dbReference>
<accession>A0ABP8HIC4</accession>
<gene>
    <name evidence="2" type="ORF">GCM10023144_38040</name>
</gene>
<dbReference type="PANTHER" id="PTHR21432">
    <property type="entry name" value="ACETYL-COA HYDROLASE-RELATED"/>
    <property type="match status" value="1"/>
</dbReference>
<dbReference type="InterPro" id="IPR046433">
    <property type="entry name" value="ActCoA_hydro"/>
</dbReference>
<proteinExistence type="predicted"/>
<evidence type="ECO:0000259" key="1">
    <source>
        <dbReference type="Pfam" id="PF13336"/>
    </source>
</evidence>
<protein>
    <submittedName>
        <fullName evidence="2">Acetyl-CoA hydrolase/transferase C-terminal domain-containing protein</fullName>
    </submittedName>
</protein>
<evidence type="ECO:0000313" key="2">
    <source>
        <dbReference type="EMBL" id="GAA4339598.1"/>
    </source>
</evidence>
<sequence length="429" mass="45504">MPEAFLDYIRPMKTLPLDQLRLADHLRPGDVVGWPQGPGEPPALTRALIAQREDLRGCALLFGLTASDTLQPALGEYFRFHALNGAGGSRRVSAMAEIHPCHVGTLPMLFRSGALRVDAMLIQVARLADGRYSLGVIADFTAAMIGQARVVIALLNPALPPLDGDAIVDADDIDVLVEQDDRIFEMPDPEPSALDMKVAEQVANLIPDRATIQLGIGTLPVAVAKALVHHRGLGVHSGVVSDLLVELAERGALTNAHKGIDAGATVTGGLFGTRRLRDFAVHGGAISMRSADYTHSIEVAARLSRFHTINSAVEIDLSGQVNSEVAGGRYLGAVGGQVDFVRAGLASPGGRSILAFTAATPDGRHSRIVASLDGRPVTTARSDVDVIVTEYGAAHLRGCGLRERARRLIAIAHPDHRDALKHAFERGAA</sequence>
<dbReference type="InterPro" id="IPR037171">
    <property type="entry name" value="NagB/RpiA_transferase-like"/>
</dbReference>
<dbReference type="InterPro" id="IPR038460">
    <property type="entry name" value="AcetylCoA_hyd_C_sf"/>
</dbReference>
<dbReference type="Proteomes" id="UP001501671">
    <property type="component" value="Unassembled WGS sequence"/>
</dbReference>